<comment type="caution">
    <text evidence="1">The sequence shown here is derived from an EMBL/GenBank/DDBJ whole genome shotgun (WGS) entry which is preliminary data.</text>
</comment>
<sequence>FKPLSNPRSFFDSSIKHSANVIMPENYTRKYCFLGCEQIEFHRKNGGTIWTTTGEGEIELPAQVGAFIRNGKMRQVSLENR</sequence>
<feature type="non-terminal residue" evidence="1">
    <location>
        <position position="1"/>
    </location>
</feature>
<accession>A0AAN6RZD1</accession>
<organism evidence="1 2">
    <name type="scientific">Diplogelasinospora grovesii</name>
    <dbReference type="NCBI Taxonomy" id="303347"/>
    <lineage>
        <taxon>Eukaryota</taxon>
        <taxon>Fungi</taxon>
        <taxon>Dikarya</taxon>
        <taxon>Ascomycota</taxon>
        <taxon>Pezizomycotina</taxon>
        <taxon>Sordariomycetes</taxon>
        <taxon>Sordariomycetidae</taxon>
        <taxon>Sordariales</taxon>
        <taxon>Diplogelasinosporaceae</taxon>
        <taxon>Diplogelasinospora</taxon>
    </lineage>
</organism>
<evidence type="ECO:0000313" key="2">
    <source>
        <dbReference type="Proteomes" id="UP001303473"/>
    </source>
</evidence>
<name>A0AAN6RZD1_9PEZI</name>
<dbReference type="EMBL" id="MU853965">
    <property type="protein sequence ID" value="KAK3934729.1"/>
    <property type="molecule type" value="Genomic_DNA"/>
</dbReference>
<dbReference type="AlphaFoldDB" id="A0AAN6RZD1"/>
<reference evidence="2" key="1">
    <citation type="journal article" date="2023" name="Mol. Phylogenet. Evol.">
        <title>Genome-scale phylogeny and comparative genomics of the fungal order Sordariales.</title>
        <authorList>
            <person name="Hensen N."/>
            <person name="Bonometti L."/>
            <person name="Westerberg I."/>
            <person name="Brannstrom I.O."/>
            <person name="Guillou S."/>
            <person name="Cros-Aarteil S."/>
            <person name="Calhoun S."/>
            <person name="Haridas S."/>
            <person name="Kuo A."/>
            <person name="Mondo S."/>
            <person name="Pangilinan J."/>
            <person name="Riley R."/>
            <person name="LaButti K."/>
            <person name="Andreopoulos B."/>
            <person name="Lipzen A."/>
            <person name="Chen C."/>
            <person name="Yan M."/>
            <person name="Daum C."/>
            <person name="Ng V."/>
            <person name="Clum A."/>
            <person name="Steindorff A."/>
            <person name="Ohm R.A."/>
            <person name="Martin F."/>
            <person name="Silar P."/>
            <person name="Natvig D.O."/>
            <person name="Lalanne C."/>
            <person name="Gautier V."/>
            <person name="Ament-Velasquez S.L."/>
            <person name="Kruys A."/>
            <person name="Hutchinson M.I."/>
            <person name="Powell A.J."/>
            <person name="Barry K."/>
            <person name="Miller A.N."/>
            <person name="Grigoriev I.V."/>
            <person name="Debuchy R."/>
            <person name="Gladieux P."/>
            <person name="Hiltunen Thoren M."/>
            <person name="Johannesson H."/>
        </authorList>
    </citation>
    <scope>NUCLEOTIDE SEQUENCE [LARGE SCALE GENOMIC DNA]</scope>
    <source>
        <strain evidence="2">CBS 340.73</strain>
    </source>
</reference>
<proteinExistence type="predicted"/>
<protein>
    <submittedName>
        <fullName evidence="1">Uncharacterized protein</fullName>
    </submittedName>
</protein>
<dbReference type="Proteomes" id="UP001303473">
    <property type="component" value="Unassembled WGS sequence"/>
</dbReference>
<gene>
    <name evidence="1" type="ORF">QBC46DRAFT_273237</name>
</gene>
<keyword evidence="2" id="KW-1185">Reference proteome</keyword>
<evidence type="ECO:0000313" key="1">
    <source>
        <dbReference type="EMBL" id="KAK3934729.1"/>
    </source>
</evidence>